<organism evidence="1 2">
    <name type="scientific">Rhynchospora pubera</name>
    <dbReference type="NCBI Taxonomy" id="906938"/>
    <lineage>
        <taxon>Eukaryota</taxon>
        <taxon>Viridiplantae</taxon>
        <taxon>Streptophyta</taxon>
        <taxon>Embryophyta</taxon>
        <taxon>Tracheophyta</taxon>
        <taxon>Spermatophyta</taxon>
        <taxon>Magnoliopsida</taxon>
        <taxon>Liliopsida</taxon>
        <taxon>Poales</taxon>
        <taxon>Cyperaceae</taxon>
        <taxon>Cyperoideae</taxon>
        <taxon>Rhynchosporeae</taxon>
        <taxon>Rhynchospora</taxon>
    </lineage>
</organism>
<gene>
    <name evidence="1" type="ORF">LUZ62_050254</name>
</gene>
<evidence type="ECO:0000313" key="1">
    <source>
        <dbReference type="EMBL" id="KAJ4799008.1"/>
    </source>
</evidence>
<dbReference type="Proteomes" id="UP001140206">
    <property type="component" value="Chromosome 2"/>
</dbReference>
<name>A0AAV8G7X9_9POAL</name>
<dbReference type="PANTHER" id="PTHR31315:SF1">
    <property type="entry name" value="PROTEIN SIP5"/>
    <property type="match status" value="1"/>
</dbReference>
<reference evidence="1" key="1">
    <citation type="submission" date="2022-08" db="EMBL/GenBank/DDBJ databases">
        <authorList>
            <person name="Marques A."/>
        </authorList>
    </citation>
    <scope>NUCLEOTIDE SEQUENCE</scope>
    <source>
        <strain evidence="1">RhyPub2mFocal</strain>
        <tissue evidence="1">Leaves</tissue>
    </source>
</reference>
<dbReference type="SUPFAM" id="SSF57850">
    <property type="entry name" value="RING/U-box"/>
    <property type="match status" value="1"/>
</dbReference>
<dbReference type="GO" id="GO:0005737">
    <property type="term" value="C:cytoplasm"/>
    <property type="evidence" value="ECO:0007669"/>
    <property type="project" value="TreeGrafter"/>
</dbReference>
<dbReference type="InterPro" id="IPR039301">
    <property type="entry name" value="Sip5/DA2"/>
</dbReference>
<keyword evidence="2" id="KW-1185">Reference proteome</keyword>
<protein>
    <submittedName>
        <fullName evidence="1">Protein SIP5</fullName>
    </submittedName>
</protein>
<evidence type="ECO:0000313" key="2">
    <source>
        <dbReference type="Proteomes" id="UP001140206"/>
    </source>
</evidence>
<proteinExistence type="predicted"/>
<sequence>MSSLCTLRLSSLVPSPLEFVHKPVLASASFHGYLSQLQQSKPQMGNKLCGVRRHLVEDRLTRPPRQLIRQPPDVDYKRIRDLIRSRKLAPFFDASEDQGSGKYLEECPICFLYYPSLNRSRCCAKGICTECFLRMMPSDPTKPVYCPFCKAASYGVYYRGAKTIEERHRELEEERKVIEARKRIQYEFNIPNQVLSQPNNIASLHNGSDFLDNNTSSLLLENRMEDCSLNTSCNSFRKDLYIDLEDLLVSEAIWQFFQDSDPCFSGISPDRQANEENEVSTESEQKDQILNLWLALFS</sequence>
<dbReference type="AlphaFoldDB" id="A0AAV8G7X9"/>
<dbReference type="EMBL" id="JAMFTS010000002">
    <property type="protein sequence ID" value="KAJ4799008.1"/>
    <property type="molecule type" value="Genomic_DNA"/>
</dbReference>
<accession>A0AAV8G7X9</accession>
<dbReference type="PANTHER" id="PTHR31315">
    <property type="entry name" value="PROTEIN SIP5"/>
    <property type="match status" value="1"/>
</dbReference>
<comment type="caution">
    <text evidence="1">The sequence shown here is derived from an EMBL/GenBank/DDBJ whole genome shotgun (WGS) entry which is preliminary data.</text>
</comment>